<organism evidence="3 4">
    <name type="scientific">Periplaneta americana</name>
    <name type="common">American cockroach</name>
    <name type="synonym">Blatta americana</name>
    <dbReference type="NCBI Taxonomy" id="6978"/>
    <lineage>
        <taxon>Eukaryota</taxon>
        <taxon>Metazoa</taxon>
        <taxon>Ecdysozoa</taxon>
        <taxon>Arthropoda</taxon>
        <taxon>Hexapoda</taxon>
        <taxon>Insecta</taxon>
        <taxon>Pterygota</taxon>
        <taxon>Neoptera</taxon>
        <taxon>Polyneoptera</taxon>
        <taxon>Dictyoptera</taxon>
        <taxon>Blattodea</taxon>
        <taxon>Blattoidea</taxon>
        <taxon>Blattidae</taxon>
        <taxon>Blattinae</taxon>
        <taxon>Periplaneta</taxon>
    </lineage>
</organism>
<protein>
    <recommendedName>
        <fullName evidence="2">Reverse transcriptase domain-containing protein</fullName>
    </recommendedName>
</protein>
<dbReference type="EMBL" id="JAJSOF020000009">
    <property type="protein sequence ID" value="KAJ4446764.1"/>
    <property type="molecule type" value="Genomic_DNA"/>
</dbReference>
<gene>
    <name evidence="3" type="ORF">ANN_13461</name>
</gene>
<comment type="caution">
    <text evidence="3">The sequence shown here is derived from an EMBL/GenBank/DDBJ whole genome shotgun (WGS) entry which is preliminary data.</text>
</comment>
<feature type="domain" description="Reverse transcriptase" evidence="2">
    <location>
        <begin position="711"/>
        <end position="957"/>
    </location>
</feature>
<proteinExistence type="predicted"/>
<dbReference type="Proteomes" id="UP001148838">
    <property type="component" value="Unassembled WGS sequence"/>
</dbReference>
<dbReference type="PANTHER" id="PTHR47027:SF20">
    <property type="entry name" value="REVERSE TRANSCRIPTASE-LIKE PROTEIN WITH RNA-DIRECTED DNA POLYMERASE DOMAIN"/>
    <property type="match status" value="1"/>
</dbReference>
<dbReference type="Gene3D" id="3.40.50.150">
    <property type="entry name" value="Vaccinia Virus protein VP39"/>
    <property type="match status" value="1"/>
</dbReference>
<dbReference type="InterPro" id="IPR043502">
    <property type="entry name" value="DNA/RNA_pol_sf"/>
</dbReference>
<reference evidence="3 4" key="1">
    <citation type="journal article" date="2022" name="Allergy">
        <title>Genome assembly and annotation of Periplaneta americana reveal a comprehensive cockroach allergen profile.</title>
        <authorList>
            <person name="Wang L."/>
            <person name="Xiong Q."/>
            <person name="Saelim N."/>
            <person name="Wang L."/>
            <person name="Nong W."/>
            <person name="Wan A.T."/>
            <person name="Shi M."/>
            <person name="Liu X."/>
            <person name="Cao Q."/>
            <person name="Hui J.H.L."/>
            <person name="Sookrung N."/>
            <person name="Leung T.F."/>
            <person name="Tungtrongchitr A."/>
            <person name="Tsui S.K.W."/>
        </authorList>
    </citation>
    <scope>NUCLEOTIDE SEQUENCE [LARGE SCALE GENOMIC DNA]</scope>
    <source>
        <strain evidence="3">PWHHKU_190912</strain>
    </source>
</reference>
<accession>A0ABQ8TLJ9</accession>
<evidence type="ECO:0000256" key="1">
    <source>
        <dbReference type="SAM" id="MobiDB-lite"/>
    </source>
</evidence>
<dbReference type="SUPFAM" id="SSF56672">
    <property type="entry name" value="DNA/RNA polymerases"/>
    <property type="match status" value="1"/>
</dbReference>
<dbReference type="PANTHER" id="PTHR47027">
    <property type="entry name" value="REVERSE TRANSCRIPTASE DOMAIN-CONTAINING PROTEIN"/>
    <property type="match status" value="1"/>
</dbReference>
<sequence length="1061" mass="122161">MDNLIFPLLPRVQLWNYVEGAEMLYKTIETLMELGKESTVLTVGCSILIALHLAKVAAKVMLNPMPSIEMAKKYAEKNNITNFEYFECDWTTKISFEDFAEKIKYDDFCAIFNLTLKSYSPSSVHWSHLRKMEKLKKILVIEMNTTADVTFPLIVPSVGTDTSKPFFPSRIIPLDLLPNSKTYVKLTLFERIDQEELTLIQKNVGLEKPVNNQKNLGLGKTMPYNKKIGVGKIVTPSKKQKNTGIGNLMPGKLATTSKKTPFKKPYERQYSQPQRGWGDFRSSNLWDQTPGMFQNIPHNQFEMQRPRVGGSWNFPLAIEEEQEIVMQMQRRHLAIEHKRREVVMQQKLEEEIRSQIGRDNWRHYSVDEDHRGGIGKTEERLRELERVKCELKDEFGVLRNLLKDTLREAAIPQLKDAIAEAIRSAGIVKQDVRPSDADANRVGAPEVAIPQLKDVIAEAIRSAGIVSQETRPSDASATGRGVPKAYRNAGNPQRFQDQDSSHLNQNIASLGNREYPYMRKDRQYPGNWKQSNLTREQEVPQGAPPSLLSLKLKRPPPPTLPEANETLQAGGYSDYAYQSQTHGTINRNEPNYRNLPERDINIRSNEMGVRSSHIHRPDQELLAQREFRGSQFRDQEIGSSSMRGQNYNPNYNRDVNVQRVFDNDPLYDRVERDYIQKYPETQAGIRESESYIRRGNVADLLHQGDNRYMQEQTYSQLLPTPRSYNSSMTYDQEDTNKMLATRNFENNAKRIKLDNTVHQGRFSGYASESKPPLADKHVNKDQLFIDFKKAYDLVKREVLYDILIEFGIPKKLVRLIKMCLSETYSRVRIGQFLSDAFPIHCWLKQGDALSPLLFNFALEYAIRKVQDNRQDLELNGLHQLLVYADDVNMLGENTQTIRENTEILPKASKAVGLEVNPEKTKYMIMSRDQNIVRNGNIKIGDLSFEGVEKFKYLGATVTNINDTREEIKLRINMGNACYYSVEKLSSSSLLSKNLKVRIYKTVILPVLLYGCETWTLTLREEHRLRVFENKVLRKIFGAKRDEVTGEWRKLHDTIACIVFFT</sequence>
<feature type="compositionally biased region" description="Polar residues" evidence="1">
    <location>
        <begin position="467"/>
        <end position="476"/>
    </location>
</feature>
<evidence type="ECO:0000259" key="2">
    <source>
        <dbReference type="PROSITE" id="PS50878"/>
    </source>
</evidence>
<name>A0ABQ8TLJ9_PERAM</name>
<evidence type="ECO:0000313" key="3">
    <source>
        <dbReference type="EMBL" id="KAJ4446764.1"/>
    </source>
</evidence>
<keyword evidence="4" id="KW-1185">Reference proteome</keyword>
<evidence type="ECO:0000313" key="4">
    <source>
        <dbReference type="Proteomes" id="UP001148838"/>
    </source>
</evidence>
<dbReference type="Pfam" id="PF00078">
    <property type="entry name" value="RVT_1"/>
    <property type="match status" value="1"/>
</dbReference>
<dbReference type="InterPro" id="IPR029063">
    <property type="entry name" value="SAM-dependent_MTases_sf"/>
</dbReference>
<dbReference type="PROSITE" id="PS50878">
    <property type="entry name" value="RT_POL"/>
    <property type="match status" value="1"/>
</dbReference>
<dbReference type="InterPro" id="IPR000477">
    <property type="entry name" value="RT_dom"/>
</dbReference>
<feature type="region of interest" description="Disordered" evidence="1">
    <location>
        <begin position="467"/>
        <end position="502"/>
    </location>
</feature>
<feature type="region of interest" description="Disordered" evidence="1">
    <location>
        <begin position="239"/>
        <end position="258"/>
    </location>
</feature>